<dbReference type="GO" id="GO:0015297">
    <property type="term" value="F:antiporter activity"/>
    <property type="evidence" value="ECO:0007669"/>
    <property type="project" value="UniProtKB-KW"/>
</dbReference>
<evidence type="ECO:0000256" key="9">
    <source>
        <dbReference type="ARBA" id="ARBA00022989"/>
    </source>
</evidence>
<keyword evidence="9 13" id="KW-1133">Transmembrane helix</keyword>
<dbReference type="GO" id="GO:0042910">
    <property type="term" value="F:xenobiotic transmembrane transporter activity"/>
    <property type="evidence" value="ECO:0007669"/>
    <property type="project" value="InterPro"/>
</dbReference>
<evidence type="ECO:0000256" key="10">
    <source>
        <dbReference type="ARBA" id="ARBA00023065"/>
    </source>
</evidence>
<evidence type="ECO:0000256" key="3">
    <source>
        <dbReference type="ARBA" id="ARBA00010199"/>
    </source>
</evidence>
<dbReference type="InterPro" id="IPR050222">
    <property type="entry name" value="MATE_MdtK"/>
</dbReference>
<dbReference type="CDD" id="cd13144">
    <property type="entry name" value="MATE_like_4"/>
    <property type="match status" value="1"/>
</dbReference>
<reference evidence="14 17" key="2">
    <citation type="submission" date="2019-07" db="EMBL/GenBank/DDBJ databases">
        <title>Whole genome shotgun sequence of Alkalibacterium putridalgicola NBRC 103243.</title>
        <authorList>
            <person name="Hosoyama A."/>
            <person name="Uohara A."/>
            <person name="Ohji S."/>
            <person name="Ichikawa N."/>
        </authorList>
    </citation>
    <scope>NUCLEOTIDE SEQUENCE [LARGE SCALE GENOMIC DNA]</scope>
    <source>
        <strain evidence="14 17">NBRC 103243</strain>
    </source>
</reference>
<evidence type="ECO:0000256" key="1">
    <source>
        <dbReference type="ARBA" id="ARBA00003408"/>
    </source>
</evidence>
<keyword evidence="11 13" id="KW-0472">Membrane</keyword>
<gene>
    <name evidence="14" type="ORF">APU01nite_13570</name>
    <name evidence="15" type="ORF">SAMN04488100_11140</name>
</gene>
<evidence type="ECO:0000256" key="6">
    <source>
        <dbReference type="ARBA" id="ARBA00022449"/>
    </source>
</evidence>
<feature type="transmembrane region" description="Helical" evidence="13">
    <location>
        <begin position="416"/>
        <end position="436"/>
    </location>
</feature>
<evidence type="ECO:0000256" key="8">
    <source>
        <dbReference type="ARBA" id="ARBA00022692"/>
    </source>
</evidence>
<evidence type="ECO:0000313" key="14">
    <source>
        <dbReference type="EMBL" id="GEK89318.1"/>
    </source>
</evidence>
<dbReference type="PANTHER" id="PTHR43298:SF2">
    <property type="entry name" value="FMN_FAD EXPORTER YEEO-RELATED"/>
    <property type="match status" value="1"/>
</dbReference>
<dbReference type="Pfam" id="PF01554">
    <property type="entry name" value="MatE"/>
    <property type="match status" value="2"/>
</dbReference>
<keyword evidence="5" id="KW-0813">Transport</keyword>
<name>A0A1H7T8B0_9LACT</name>
<feature type="transmembrane region" description="Helical" evidence="13">
    <location>
        <begin position="195"/>
        <end position="218"/>
    </location>
</feature>
<reference evidence="15 16" key="1">
    <citation type="submission" date="2016-10" db="EMBL/GenBank/DDBJ databases">
        <authorList>
            <person name="de Groot N.N."/>
        </authorList>
    </citation>
    <scope>NUCLEOTIDE SEQUENCE [LARGE SCALE GENOMIC DNA]</scope>
    <source>
        <strain evidence="15 16">DSM 19182</strain>
    </source>
</reference>
<keyword evidence="7" id="KW-1003">Cell membrane</keyword>
<dbReference type="EMBL" id="BJUX01000013">
    <property type="protein sequence ID" value="GEK89318.1"/>
    <property type="molecule type" value="Genomic_DNA"/>
</dbReference>
<keyword evidence="8 13" id="KW-0812">Transmembrane</keyword>
<feature type="transmembrane region" description="Helical" evidence="13">
    <location>
        <begin position="239"/>
        <end position="265"/>
    </location>
</feature>
<evidence type="ECO:0000256" key="12">
    <source>
        <dbReference type="ARBA" id="ARBA00031636"/>
    </source>
</evidence>
<feature type="transmembrane region" description="Helical" evidence="13">
    <location>
        <begin position="12"/>
        <end position="35"/>
    </location>
</feature>
<dbReference type="OrthoDB" id="9811110at2"/>
<feature type="transmembrane region" description="Helical" evidence="13">
    <location>
        <begin position="133"/>
        <end position="151"/>
    </location>
</feature>
<evidence type="ECO:0000256" key="13">
    <source>
        <dbReference type="SAM" id="Phobius"/>
    </source>
</evidence>
<evidence type="ECO:0000256" key="11">
    <source>
        <dbReference type="ARBA" id="ARBA00023136"/>
    </source>
</evidence>
<evidence type="ECO:0000256" key="5">
    <source>
        <dbReference type="ARBA" id="ARBA00022448"/>
    </source>
</evidence>
<dbReference type="NCBIfam" id="TIGR00797">
    <property type="entry name" value="matE"/>
    <property type="match status" value="1"/>
</dbReference>
<evidence type="ECO:0000313" key="15">
    <source>
        <dbReference type="EMBL" id="SEL80973.1"/>
    </source>
</evidence>
<evidence type="ECO:0000256" key="2">
    <source>
        <dbReference type="ARBA" id="ARBA00004651"/>
    </source>
</evidence>
<feature type="transmembrane region" description="Helical" evidence="13">
    <location>
        <begin position="390"/>
        <end position="410"/>
    </location>
</feature>
<dbReference type="Proteomes" id="UP000321425">
    <property type="component" value="Unassembled WGS sequence"/>
</dbReference>
<comment type="subcellular location">
    <subcellularLocation>
        <location evidence="2">Cell membrane</location>
        <topology evidence="2">Multi-pass membrane protein</topology>
    </subcellularLocation>
</comment>
<comment type="similarity">
    <text evidence="3">Belongs to the multi antimicrobial extrusion (MATE) (TC 2.A.66.1) family.</text>
</comment>
<feature type="transmembrane region" description="Helical" evidence="13">
    <location>
        <begin position="362"/>
        <end position="383"/>
    </location>
</feature>
<dbReference type="InterPro" id="IPR002528">
    <property type="entry name" value="MATE_fam"/>
</dbReference>
<sequence length="463" mass="51410">MKQNKMGTMPVNKLLISMSLPMMLSMIVQSLYNIVDSIFVAQLSENALTAVTLAFPIQNLMIAIQVGTGVGMNAILSRKLGENKFEEANSAASNGVFLSIIHYLFILVLGLTIVPFFFRSQTSNPEILAQGESYLRIIMIFSLGLFLQVIFEKLLQGTGKSVYSMWIQGSGAIINIILDPLFIFGWFGFPALGVTGAAVATVLGQSVAALIGVLLNYYKNDEIKLQYRSFRPHLDTIKRIYMVGVPSSIMIAITSVTIFSLNKILMKFSPTAIAVYGVYFRLQSFAFMPVFGLNNGMIPIVAFNFGARNKERIKEAIRLGILYAMAIMLLSLALFQFFPVTLLNMFNASPEMLEIGIPAMRIISLSFLFAGFSIIVSTVFQAFGRGMFGLYVSITRQLVVLIPLAYLFSLTGRVEAIWWSYPVSELASALLCVYFLRVIYQTYIDPLPDEPLLTQQEEQTVNG</sequence>
<evidence type="ECO:0000256" key="7">
    <source>
        <dbReference type="ARBA" id="ARBA00022475"/>
    </source>
</evidence>
<evidence type="ECO:0000313" key="16">
    <source>
        <dbReference type="Proteomes" id="UP000198548"/>
    </source>
</evidence>
<keyword evidence="6" id="KW-0050">Antiport</keyword>
<dbReference type="AlphaFoldDB" id="A0A1H7T8B0"/>
<dbReference type="EMBL" id="FOBL01000011">
    <property type="protein sequence ID" value="SEL80973.1"/>
    <property type="molecule type" value="Genomic_DNA"/>
</dbReference>
<dbReference type="GO" id="GO:0006811">
    <property type="term" value="P:monoatomic ion transport"/>
    <property type="evidence" value="ECO:0007669"/>
    <property type="project" value="UniProtKB-KW"/>
</dbReference>
<dbReference type="GO" id="GO:0005886">
    <property type="term" value="C:plasma membrane"/>
    <property type="evidence" value="ECO:0007669"/>
    <property type="project" value="UniProtKB-SubCell"/>
</dbReference>
<feature type="transmembrane region" description="Helical" evidence="13">
    <location>
        <begin position="285"/>
        <end position="307"/>
    </location>
</feature>
<accession>A0A1H7T8B0</accession>
<protein>
    <recommendedName>
        <fullName evidence="4">Probable multidrug resistance protein NorM</fullName>
    </recommendedName>
    <alternativeName>
        <fullName evidence="12">Multidrug-efflux transporter</fullName>
    </alternativeName>
</protein>
<keyword evidence="10" id="KW-0406">Ion transport</keyword>
<dbReference type="Proteomes" id="UP000198548">
    <property type="component" value="Unassembled WGS sequence"/>
</dbReference>
<feature type="transmembrane region" description="Helical" evidence="13">
    <location>
        <begin position="319"/>
        <end position="342"/>
    </location>
</feature>
<feature type="transmembrane region" description="Helical" evidence="13">
    <location>
        <begin position="163"/>
        <end position="189"/>
    </location>
</feature>
<dbReference type="PANTHER" id="PTHR43298">
    <property type="entry name" value="MULTIDRUG RESISTANCE PROTEIN NORM-RELATED"/>
    <property type="match status" value="1"/>
</dbReference>
<evidence type="ECO:0000313" key="17">
    <source>
        <dbReference type="Proteomes" id="UP000321425"/>
    </source>
</evidence>
<feature type="transmembrane region" description="Helical" evidence="13">
    <location>
        <begin position="55"/>
        <end position="76"/>
    </location>
</feature>
<dbReference type="InterPro" id="IPR048279">
    <property type="entry name" value="MdtK-like"/>
</dbReference>
<organism evidence="15 16">
    <name type="scientific">Alkalibacterium putridalgicola</name>
    <dbReference type="NCBI Taxonomy" id="426703"/>
    <lineage>
        <taxon>Bacteria</taxon>
        <taxon>Bacillati</taxon>
        <taxon>Bacillota</taxon>
        <taxon>Bacilli</taxon>
        <taxon>Lactobacillales</taxon>
        <taxon>Carnobacteriaceae</taxon>
        <taxon>Alkalibacterium</taxon>
    </lineage>
</organism>
<dbReference type="STRING" id="426703.SAMN04488100_11140"/>
<proteinExistence type="inferred from homology"/>
<dbReference type="RefSeq" id="WP_091487790.1">
    <property type="nucleotide sequence ID" value="NZ_BJUX01000013.1"/>
</dbReference>
<comment type="function">
    <text evidence="1">Multidrug efflux pump.</text>
</comment>
<keyword evidence="17" id="KW-1185">Reference proteome</keyword>
<dbReference type="PIRSF" id="PIRSF006603">
    <property type="entry name" value="DinF"/>
    <property type="match status" value="1"/>
</dbReference>
<feature type="transmembrane region" description="Helical" evidence="13">
    <location>
        <begin position="96"/>
        <end position="118"/>
    </location>
</feature>
<evidence type="ECO:0000256" key="4">
    <source>
        <dbReference type="ARBA" id="ARBA00020268"/>
    </source>
</evidence>